<name>A0ACB9TKB0_HOLOL</name>
<organism evidence="1 2">
    <name type="scientific">Holotrichia oblita</name>
    <name type="common">Chafer beetle</name>
    <dbReference type="NCBI Taxonomy" id="644536"/>
    <lineage>
        <taxon>Eukaryota</taxon>
        <taxon>Metazoa</taxon>
        <taxon>Ecdysozoa</taxon>
        <taxon>Arthropoda</taxon>
        <taxon>Hexapoda</taxon>
        <taxon>Insecta</taxon>
        <taxon>Pterygota</taxon>
        <taxon>Neoptera</taxon>
        <taxon>Endopterygota</taxon>
        <taxon>Coleoptera</taxon>
        <taxon>Polyphaga</taxon>
        <taxon>Scarabaeiformia</taxon>
        <taxon>Scarabaeidae</taxon>
        <taxon>Melolonthinae</taxon>
        <taxon>Holotrichia</taxon>
    </lineage>
</organism>
<comment type="caution">
    <text evidence="1">The sequence shown here is derived from an EMBL/GenBank/DDBJ whole genome shotgun (WGS) entry which is preliminary data.</text>
</comment>
<accession>A0ACB9TKB0</accession>
<evidence type="ECO:0000313" key="1">
    <source>
        <dbReference type="EMBL" id="KAI4467244.1"/>
    </source>
</evidence>
<evidence type="ECO:0000313" key="2">
    <source>
        <dbReference type="Proteomes" id="UP001056778"/>
    </source>
</evidence>
<gene>
    <name evidence="1" type="ORF">MML48_2g00004587</name>
</gene>
<proteinExistence type="predicted"/>
<keyword evidence="1" id="KW-0346">Stress response</keyword>
<dbReference type="EMBL" id="CM043016">
    <property type="protein sequence ID" value="KAI4467244.1"/>
    <property type="molecule type" value="Genomic_DNA"/>
</dbReference>
<reference evidence="1" key="1">
    <citation type="submission" date="2022-04" db="EMBL/GenBank/DDBJ databases">
        <title>Chromosome-scale genome assembly of Holotrichia oblita Faldermann.</title>
        <authorList>
            <person name="Rongchong L."/>
        </authorList>
    </citation>
    <scope>NUCLEOTIDE SEQUENCE</scope>
    <source>
        <strain evidence="1">81SQS9</strain>
    </source>
</reference>
<dbReference type="Proteomes" id="UP001056778">
    <property type="component" value="Chromosome 2"/>
</dbReference>
<protein>
    <submittedName>
        <fullName evidence="1">Heat shock protein 70kda</fullName>
    </submittedName>
</protein>
<sequence length="487" mass="53687">MKETAEAYLGGPVRDAVITVPAYFNDSQRQATKDAGVIAGLNVMRIINEPTAAALAYGLDKNLKGEKNVLIFDLGGGTFDVSILTIDEGSLFEVRATAGDTHLGGEDFDNRLVTHLADEFKRKYRKDLRANPRALRRLRTAAERAKRTLSSSTEATIEIDALFEGVDFYTKISRARFEELCSDLFREFPKFNLLQNYFSGKPLNLSINPDEAVAYGAAVQAAILSGESDSKIQDVLLVDVAPLSLGIETAGGVMTKIIERNSRIPCKQTQTFTTFTDNQPAVTVQVYEGERAMTKNNNRLGTFDLTGIPPAPRGVPKIEVTFNMDANGILNVSATDTSSGKSKNITIKNDKGRLSQKDIDRMVEEAERYKEEDEKQQQKITARNQLESYVFNIKQAVDEAGSKLSGADKKTVQEECEQCLRWLDSNTLAEKEEYEDKQKHLTSICSPIMAKLYNGGNQQQGMPRNCGQQAGGFGGSQHNGPVIEEVD</sequence>
<keyword evidence="2" id="KW-1185">Reference proteome</keyword>